<evidence type="ECO:0000313" key="4">
    <source>
        <dbReference type="Proteomes" id="UP000595446"/>
    </source>
</evidence>
<dbReference type="CDD" id="cd04433">
    <property type="entry name" value="AFD_class_I"/>
    <property type="match status" value="1"/>
</dbReference>
<dbReference type="RefSeq" id="WP_048891015.1">
    <property type="nucleotide sequence ID" value="NZ_AP024237.1"/>
</dbReference>
<dbReference type="EMBL" id="AP024237">
    <property type="protein sequence ID" value="BCO35882.1"/>
    <property type="molecule type" value="Genomic_DNA"/>
</dbReference>
<keyword evidence="2" id="KW-0436">Ligase</keyword>
<dbReference type="Proteomes" id="UP000595446">
    <property type="component" value="Chromosome"/>
</dbReference>
<proteinExistence type="inferred from homology"/>
<name>A0A2G8BD96_9MYCO</name>
<dbReference type="PANTHER" id="PTHR43201">
    <property type="entry name" value="ACYL-COA SYNTHETASE"/>
    <property type="match status" value="1"/>
</dbReference>
<dbReference type="Pfam" id="PF00501">
    <property type="entry name" value="AMP-binding"/>
    <property type="match status" value="1"/>
</dbReference>
<organism evidence="3 4">
    <name type="scientific">Mycobacterium heckeshornense</name>
    <dbReference type="NCBI Taxonomy" id="110505"/>
    <lineage>
        <taxon>Bacteria</taxon>
        <taxon>Bacillati</taxon>
        <taxon>Actinomycetota</taxon>
        <taxon>Actinomycetes</taxon>
        <taxon>Mycobacteriales</taxon>
        <taxon>Mycobacteriaceae</taxon>
        <taxon>Mycobacterium</taxon>
    </lineage>
</organism>
<dbReference type="GO" id="GO:0006631">
    <property type="term" value="P:fatty acid metabolic process"/>
    <property type="evidence" value="ECO:0007669"/>
    <property type="project" value="TreeGrafter"/>
</dbReference>
<dbReference type="InterPro" id="IPR042099">
    <property type="entry name" value="ANL_N_sf"/>
</dbReference>
<dbReference type="Gene3D" id="3.30.300.30">
    <property type="match status" value="1"/>
</dbReference>
<sequence>MSLAVLLESVPDVAVHTLRQDVSRAELTAGANEAGKLLAEAGVVTGSVVAAMLPNDAVTIAALFGTWRARGVYTPLNPRAADPELETQLATLRPAAVITTPELAHRFSGYNLPVLSGTNLSWTLAPGTGQATDTRRYDADVALLQFTSGTTGPPKPVPLRHTTVLDLIDRLLAKLRGAKPVAPKRDRAPMPNLVPLSLSLWAGIYQVLFAYRAGSGVVLMERFSPADFAALVKRHRLRSTVLPPAALTMVLHDESIADLSPLKIVRSITAPLSPVQARRFRDKFGVLVLNSYGQTELGGEVVGWSAADAREWGETKLGSVGRALPGIDVTVVNDEVLVRTPTTAARRIDPAFLDRLTDDGWFHTGDLGWFDDDGFLWLDGRVSDMINRGGLKVFPGMVEEVLLAANGVREAAVVGVPDERLGEVPWAFVVRERDELTEDDLIGWCRERLTPYRVPVRVVFVEQLPCNDTGKVVKRELAAMVATRPRSPSGRNR</sequence>
<dbReference type="InterPro" id="IPR045851">
    <property type="entry name" value="AMP-bd_C_sf"/>
</dbReference>
<dbReference type="AlphaFoldDB" id="A0A2G8BD96"/>
<dbReference type="Gene3D" id="3.40.50.12780">
    <property type="entry name" value="N-terminal domain of ligase-like"/>
    <property type="match status" value="1"/>
</dbReference>
<evidence type="ECO:0000256" key="1">
    <source>
        <dbReference type="ARBA" id="ARBA00006432"/>
    </source>
</evidence>
<keyword evidence="4" id="KW-1185">Reference proteome</keyword>
<dbReference type="GO" id="GO:0031956">
    <property type="term" value="F:medium-chain fatty acid-CoA ligase activity"/>
    <property type="evidence" value="ECO:0007669"/>
    <property type="project" value="TreeGrafter"/>
</dbReference>
<evidence type="ECO:0000313" key="3">
    <source>
        <dbReference type="EMBL" id="BCO35882.1"/>
    </source>
</evidence>
<accession>A0A2G8BD96</accession>
<protein>
    <submittedName>
        <fullName evidence="3">Uncharacterized protein</fullName>
    </submittedName>
</protein>
<dbReference type="STRING" id="110505.ACT16_08510"/>
<dbReference type="InterPro" id="IPR020845">
    <property type="entry name" value="AMP-binding_CS"/>
</dbReference>
<dbReference type="InterPro" id="IPR025110">
    <property type="entry name" value="AMP-bd_C"/>
</dbReference>
<reference evidence="3 4" key="1">
    <citation type="submission" date="2020-12" db="EMBL/GenBank/DDBJ databases">
        <title>Complete genome sequence of Mycobacterium heckeshornense JCM 15655T, closely related to a pathogenic non-tuberculous mycobacterial species Mycobacterium xenopi.</title>
        <authorList>
            <person name="Yoshida M."/>
            <person name="Fukano H."/>
            <person name="Asakura T."/>
            <person name="Suzuki M."/>
            <person name="Hoshino Y."/>
        </authorList>
    </citation>
    <scope>NUCLEOTIDE SEQUENCE [LARGE SCALE GENOMIC DNA]</scope>
    <source>
        <strain evidence="3 4">JCM 15655</strain>
    </source>
</reference>
<dbReference type="PROSITE" id="PS00455">
    <property type="entry name" value="AMP_BINDING"/>
    <property type="match status" value="1"/>
</dbReference>
<dbReference type="PANTHER" id="PTHR43201:SF5">
    <property type="entry name" value="MEDIUM-CHAIN ACYL-COA LIGASE ACSF2, MITOCHONDRIAL"/>
    <property type="match status" value="1"/>
</dbReference>
<comment type="similarity">
    <text evidence="1">Belongs to the ATP-dependent AMP-binding enzyme family.</text>
</comment>
<evidence type="ECO:0000256" key="2">
    <source>
        <dbReference type="ARBA" id="ARBA00022598"/>
    </source>
</evidence>
<dbReference type="InterPro" id="IPR000873">
    <property type="entry name" value="AMP-dep_synth/lig_dom"/>
</dbReference>
<dbReference type="OrthoDB" id="3455053at2"/>
<gene>
    <name evidence="3" type="ORF">MHEC_23150</name>
</gene>
<dbReference type="Pfam" id="PF13193">
    <property type="entry name" value="AMP-binding_C"/>
    <property type="match status" value="1"/>
</dbReference>
<dbReference type="SUPFAM" id="SSF56801">
    <property type="entry name" value="Acetyl-CoA synthetase-like"/>
    <property type="match status" value="1"/>
</dbReference>